<sequence>FAFRTVDESIFRPVRTQFSRFYNIIKVALGCVLRFYLPFFFFTDCSIIPFIFVEKWKLLKYIFKSDFKALRGNVRLTCLLVNSLAKEPKFLVMLSTVPLLRRTNFIPTRASSFCVFEHSLANNG</sequence>
<protein>
    <submittedName>
        <fullName evidence="3">Ribokinase</fullName>
    </submittedName>
</protein>
<keyword evidence="2" id="KW-1185">Reference proteome</keyword>
<dbReference type="AlphaFoldDB" id="A0A915BD98"/>
<name>A0A915BD98_PARUN</name>
<evidence type="ECO:0000313" key="2">
    <source>
        <dbReference type="Proteomes" id="UP000887569"/>
    </source>
</evidence>
<proteinExistence type="predicted"/>
<accession>A0A915BD98</accession>
<dbReference type="Proteomes" id="UP000887569">
    <property type="component" value="Unplaced"/>
</dbReference>
<evidence type="ECO:0000256" key="1">
    <source>
        <dbReference type="SAM" id="Phobius"/>
    </source>
</evidence>
<reference evidence="3" key="1">
    <citation type="submission" date="2022-11" db="UniProtKB">
        <authorList>
            <consortium name="WormBaseParasite"/>
        </authorList>
    </citation>
    <scope>IDENTIFICATION</scope>
</reference>
<keyword evidence="1" id="KW-0812">Transmembrane</keyword>
<keyword evidence="1" id="KW-1133">Transmembrane helix</keyword>
<keyword evidence="1" id="KW-0472">Membrane</keyword>
<organism evidence="2 3">
    <name type="scientific">Parascaris univalens</name>
    <name type="common">Nematode worm</name>
    <dbReference type="NCBI Taxonomy" id="6257"/>
    <lineage>
        <taxon>Eukaryota</taxon>
        <taxon>Metazoa</taxon>
        <taxon>Ecdysozoa</taxon>
        <taxon>Nematoda</taxon>
        <taxon>Chromadorea</taxon>
        <taxon>Rhabditida</taxon>
        <taxon>Spirurina</taxon>
        <taxon>Ascaridomorpha</taxon>
        <taxon>Ascaridoidea</taxon>
        <taxon>Ascarididae</taxon>
        <taxon>Parascaris</taxon>
    </lineage>
</organism>
<evidence type="ECO:0000313" key="3">
    <source>
        <dbReference type="WBParaSite" id="PgR035X_g038_t08"/>
    </source>
</evidence>
<feature type="transmembrane region" description="Helical" evidence="1">
    <location>
        <begin position="21"/>
        <end position="42"/>
    </location>
</feature>
<dbReference type="WBParaSite" id="PgR035X_g038_t08">
    <property type="protein sequence ID" value="PgR035X_g038_t08"/>
    <property type="gene ID" value="PgR035X_g038"/>
</dbReference>